<proteinExistence type="predicted"/>
<comment type="caution">
    <text evidence="2">The sequence shown here is derived from an EMBL/GenBank/DDBJ whole genome shotgun (WGS) entry which is preliminary data.</text>
</comment>
<organism evidence="2 3">
    <name type="scientific">Leptonema illini</name>
    <dbReference type="NCBI Taxonomy" id="183"/>
    <lineage>
        <taxon>Bacteria</taxon>
        <taxon>Pseudomonadati</taxon>
        <taxon>Spirochaetota</taxon>
        <taxon>Spirochaetia</taxon>
        <taxon>Leptospirales</taxon>
        <taxon>Leptospiraceae</taxon>
        <taxon>Leptonema</taxon>
    </lineage>
</organism>
<gene>
    <name evidence="2" type="ORF">F9K24_21450</name>
</gene>
<reference evidence="2 3" key="1">
    <citation type="submission" date="2019-10" db="EMBL/GenBank/DDBJ databases">
        <title>Extracellular Electron Transfer in a Candidatus Methanoperedens spp. Enrichment Culture.</title>
        <authorList>
            <person name="Berger S."/>
            <person name="Rangel Shaw D."/>
            <person name="Berben T."/>
            <person name="In 'T Zandt M."/>
            <person name="Frank J."/>
            <person name="Reimann J."/>
            <person name="Jetten M.S.M."/>
            <person name="Welte C.U."/>
        </authorList>
    </citation>
    <scope>NUCLEOTIDE SEQUENCE [LARGE SCALE GENOMIC DNA]</scope>
    <source>
        <strain evidence="2">SB12</strain>
    </source>
</reference>
<name>A0A833LWA5_9LEPT</name>
<accession>A0A833LWA5</accession>
<evidence type="ECO:0000313" key="3">
    <source>
        <dbReference type="Proteomes" id="UP000460298"/>
    </source>
</evidence>
<sequence length="606" mass="68517">MTAISREHLTILEKVLEDGYVQHLPPLLDNSKPPDEQKKKNQSRAFGAFALQCICDISKENAAISVVDDFDDLGLDVIYYHESAQVLYFVQAKLKIREEFRENEALAFCRGIRKLIGEDFAGFNEHVQKRRAEIEDALENCSEIKLVIAHIGPGVSSHATQAINDFICKEEHGEMRLARNFVNFDGARVVTEMQLLRANPQVDVKLSLEGLSKVNAPRETYWGLVELKALAELHTKYHAALYEKNIRTFLGLRSEVNASIQETLASSPEEFFYRNNGITALCKQILPKGQKDGRRILDLRGLSIINGAQTIASTAAFLESENPHDISEAKVLLTLIVDSGEGGFGKSVTRSRNHQNTVSFSNFAALDAQQERLRRELSLLGVYYMYKHGKVGMEQGSDRISIEEASHALAMRQSDPRYVVWVKKEPSQLLNIESDYYRSLFSTDLTAFQLINSVRLYRYVCNRLNAEENRAVGQERLIYKHGKYALAWILAKRLNTAIDLPRLLETAGLEEALSVPFDELRQRLSDSVRVTLQLSEKKDYLKGPRAFFCSQTDVIPLLQNVMLSYFGLIDDDVAKMHLVQSLTIDQYSAKLFSYLISRAPQIGITA</sequence>
<dbReference type="AlphaFoldDB" id="A0A833LWA5"/>
<dbReference type="EMBL" id="WBUI01000042">
    <property type="protein sequence ID" value="KAB2928909.1"/>
    <property type="molecule type" value="Genomic_DNA"/>
</dbReference>
<dbReference type="Proteomes" id="UP000460298">
    <property type="component" value="Unassembled WGS sequence"/>
</dbReference>
<protein>
    <submittedName>
        <fullName evidence="2">AIPR family protein</fullName>
    </submittedName>
</protein>
<dbReference type="InterPro" id="IPR018891">
    <property type="entry name" value="AIPR_C"/>
</dbReference>
<dbReference type="Pfam" id="PF10592">
    <property type="entry name" value="AIPR"/>
    <property type="match status" value="1"/>
</dbReference>
<feature type="domain" description="Abortive phage infection protein C-terminal" evidence="1">
    <location>
        <begin position="242"/>
        <end position="526"/>
    </location>
</feature>
<evidence type="ECO:0000259" key="1">
    <source>
        <dbReference type="Pfam" id="PF10592"/>
    </source>
</evidence>
<evidence type="ECO:0000313" key="2">
    <source>
        <dbReference type="EMBL" id="KAB2928909.1"/>
    </source>
</evidence>